<dbReference type="PANTHER" id="PTHR43586">
    <property type="entry name" value="CYSTEINE DESULFURASE"/>
    <property type="match status" value="1"/>
</dbReference>
<feature type="domain" description="Aminotransferase class V" evidence="5">
    <location>
        <begin position="22"/>
        <end position="385"/>
    </location>
</feature>
<dbReference type="Pfam" id="PF00266">
    <property type="entry name" value="Aminotran_5"/>
    <property type="match status" value="1"/>
</dbReference>
<reference evidence="6 7" key="2">
    <citation type="journal article" date="2010" name="Stand. Genomic Sci.">
        <title>Complete genome sequence of Desulfohalobium retbaense type strain (HR(100)).</title>
        <authorList>
            <person name="Spring S."/>
            <person name="Nolan M."/>
            <person name="Lapidus A."/>
            <person name="Glavina Del Rio T."/>
            <person name="Copeland A."/>
            <person name="Tice H."/>
            <person name="Cheng J.F."/>
            <person name="Lucas S."/>
            <person name="Land M."/>
            <person name="Chen F."/>
            <person name="Bruce D."/>
            <person name="Goodwin L."/>
            <person name="Pitluck S."/>
            <person name="Ivanova N."/>
            <person name="Mavromatis K."/>
            <person name="Mikhailova N."/>
            <person name="Pati A."/>
            <person name="Chen A."/>
            <person name="Palaniappan K."/>
            <person name="Hauser L."/>
            <person name="Chang Y.J."/>
            <person name="Jeffries C.D."/>
            <person name="Munk C."/>
            <person name="Kiss H."/>
            <person name="Chain P."/>
            <person name="Han C."/>
            <person name="Brettin T."/>
            <person name="Detter J.C."/>
            <person name="Schuler E."/>
            <person name="Goker M."/>
            <person name="Rohde M."/>
            <person name="Bristow J."/>
            <person name="Eisen J.A."/>
            <person name="Markowitz V."/>
            <person name="Hugenholtz P."/>
            <person name="Kyrpides N.C."/>
            <person name="Klenk H.P."/>
        </authorList>
    </citation>
    <scope>NUCLEOTIDE SEQUENCE [LARGE SCALE GENOMIC DNA]</scope>
    <source>
        <strain evidence="7">ATCC 49802 / DSM 20745 / S 6022</strain>
    </source>
</reference>
<evidence type="ECO:0000256" key="4">
    <source>
        <dbReference type="RuleBase" id="RU004504"/>
    </source>
</evidence>
<keyword evidence="6" id="KW-0808">Transferase</keyword>
<keyword evidence="2" id="KW-0663">Pyridoxal phosphate</keyword>
<comment type="similarity">
    <text evidence="3">Belongs to the class-V pyridoxal-phosphate-dependent aminotransferase family.</text>
</comment>
<evidence type="ECO:0000313" key="6">
    <source>
        <dbReference type="EMBL" id="ACZ40732.1"/>
    </source>
</evidence>
<dbReference type="RefSeq" id="WP_012873767.1">
    <property type="nucleotide sequence ID" value="NC_013524.1"/>
</dbReference>
<dbReference type="InterPro" id="IPR000192">
    <property type="entry name" value="Aminotrans_V_dom"/>
</dbReference>
<gene>
    <name evidence="6" type="ordered locus">Sthe_3332</name>
</gene>
<dbReference type="InterPro" id="IPR027563">
    <property type="entry name" value="EgtE"/>
</dbReference>
<evidence type="ECO:0000256" key="2">
    <source>
        <dbReference type="ARBA" id="ARBA00022898"/>
    </source>
</evidence>
<organism evidence="6 7">
    <name type="scientific">Sphaerobacter thermophilus (strain ATCC 49802 / DSM 20745 / KCCM 41009 / NCIMB 13125 / S 6022)</name>
    <dbReference type="NCBI Taxonomy" id="479434"/>
    <lineage>
        <taxon>Bacteria</taxon>
        <taxon>Pseudomonadati</taxon>
        <taxon>Thermomicrobiota</taxon>
        <taxon>Thermomicrobia</taxon>
        <taxon>Sphaerobacterales</taxon>
        <taxon>Sphaerobacterineae</taxon>
        <taxon>Sphaerobacteraceae</taxon>
        <taxon>Sphaerobacter</taxon>
    </lineage>
</organism>
<reference evidence="7" key="1">
    <citation type="submission" date="2009-11" db="EMBL/GenBank/DDBJ databases">
        <title>The complete chromosome 2 of Sphaerobacter thermophilus DSM 20745.</title>
        <authorList>
            <person name="Lucas S."/>
            <person name="Copeland A."/>
            <person name="Lapidus A."/>
            <person name="Glavina del Rio T."/>
            <person name="Dalin E."/>
            <person name="Tice H."/>
            <person name="Bruce D."/>
            <person name="Goodwin L."/>
            <person name="Pitluck S."/>
            <person name="Kyrpides N."/>
            <person name="Mavromatis K."/>
            <person name="Ivanova N."/>
            <person name="Mikhailova N."/>
            <person name="LaButti K.M."/>
            <person name="Clum A."/>
            <person name="Sun H.I."/>
            <person name="Brettin T."/>
            <person name="Detter J.C."/>
            <person name="Han C."/>
            <person name="Larimer F."/>
            <person name="Land M."/>
            <person name="Hauser L."/>
            <person name="Markowitz V."/>
            <person name="Cheng J.F."/>
            <person name="Hugenholtz P."/>
            <person name="Woyke T."/>
            <person name="Wu D."/>
            <person name="Steenblock K."/>
            <person name="Schneider S."/>
            <person name="Pukall R."/>
            <person name="Goeker M."/>
            <person name="Klenk H.P."/>
            <person name="Eisen J.A."/>
        </authorList>
    </citation>
    <scope>NUCLEOTIDE SEQUENCE [LARGE SCALE GENOMIC DNA]</scope>
    <source>
        <strain evidence="7">ATCC 49802 / DSM 20745 / S 6022</strain>
    </source>
</reference>
<accession>D1CA89</accession>
<dbReference type="OrthoDB" id="9804366at2"/>
<dbReference type="Proteomes" id="UP000002027">
    <property type="component" value="Chromosome 2"/>
</dbReference>
<proteinExistence type="inferred from homology"/>
<dbReference type="Gene3D" id="3.40.640.10">
    <property type="entry name" value="Type I PLP-dependent aspartate aminotransferase-like (Major domain)"/>
    <property type="match status" value="1"/>
</dbReference>
<dbReference type="STRING" id="479434.Sthe_3332"/>
<dbReference type="Gene3D" id="3.90.1150.10">
    <property type="entry name" value="Aspartate Aminotransferase, domain 1"/>
    <property type="match status" value="1"/>
</dbReference>
<comment type="cofactor">
    <cofactor evidence="1 4">
        <name>pyridoxal 5'-phosphate</name>
        <dbReference type="ChEBI" id="CHEBI:597326"/>
    </cofactor>
</comment>
<evidence type="ECO:0000256" key="1">
    <source>
        <dbReference type="ARBA" id="ARBA00001933"/>
    </source>
</evidence>
<dbReference type="HAMAP" id="MF_02038">
    <property type="entry name" value="EgtE"/>
    <property type="match status" value="1"/>
</dbReference>
<keyword evidence="6" id="KW-0032">Aminotransferase</keyword>
<keyword evidence="7" id="KW-1185">Reference proteome</keyword>
<evidence type="ECO:0000259" key="5">
    <source>
        <dbReference type="Pfam" id="PF00266"/>
    </source>
</evidence>
<dbReference type="EMBL" id="CP001824">
    <property type="protein sequence ID" value="ACZ40732.1"/>
    <property type="molecule type" value="Genomic_DNA"/>
</dbReference>
<dbReference type="InterPro" id="IPR015424">
    <property type="entry name" value="PyrdxlP-dep_Trfase"/>
</dbReference>
<dbReference type="SUPFAM" id="SSF53383">
    <property type="entry name" value="PLP-dependent transferases"/>
    <property type="match status" value="1"/>
</dbReference>
<dbReference type="GO" id="GO:0008483">
    <property type="term" value="F:transaminase activity"/>
    <property type="evidence" value="ECO:0007669"/>
    <property type="project" value="UniProtKB-KW"/>
</dbReference>
<dbReference type="KEGG" id="sti:Sthe_3332"/>
<dbReference type="AlphaFoldDB" id="D1CA89"/>
<name>D1CA89_SPHTD</name>
<dbReference type="InterPro" id="IPR015422">
    <property type="entry name" value="PyrdxlP-dep_Trfase_small"/>
</dbReference>
<dbReference type="InterPro" id="IPR020578">
    <property type="entry name" value="Aminotrans_V_PyrdxlP_BS"/>
</dbReference>
<dbReference type="PROSITE" id="PS00595">
    <property type="entry name" value="AA_TRANSFER_CLASS_5"/>
    <property type="match status" value="1"/>
</dbReference>
<dbReference type="eggNOG" id="COG0520">
    <property type="taxonomic scope" value="Bacteria"/>
</dbReference>
<dbReference type="HOGENOM" id="CLU_003433_2_1_0"/>
<dbReference type="InParanoid" id="D1CA89"/>
<dbReference type="PANTHER" id="PTHR43586:SF24">
    <property type="entry name" value="BLR4730 PROTEIN"/>
    <property type="match status" value="1"/>
</dbReference>
<protein>
    <submittedName>
        <fullName evidence="6">Aminotransferase class V</fullName>
    </submittedName>
</protein>
<dbReference type="InterPro" id="IPR015421">
    <property type="entry name" value="PyrdxlP-dep_Trfase_major"/>
</dbReference>
<sequence>MLTAEQVRRLREDTPGCREVIHFNNAGAALMPRPVIDATIDHLKLESRIGGYEAADAAEEFIEGAYDAVARLIGAERDEIAIVENATRAWDMAFYSIPFKPGDRILTSMSEYASNVISFLQVARRSGVTVEVVPNDEHGQMSVAALREMMDDRVRLIAVSHIPTNGGLIQPVAEIGKVAREAGVFYLVDACQSVGQVPIDVRAIGCDMLSATSRKYLRGPRGVGFLYVRREIVEQIEPVFLDLHAATWVAPDRYEIRGDARRFENWESNIAGKIGMGVAAAYAMAVGVEAGSARLRSLAEMLRQRICEIPGGAVHDLGVERGGIVSFTLDGVDPEAIKQRLAAERINVTVSTVASTRYDMTARGLERVVRASPHYYNTEEEVDRLVEVVASMA</sequence>
<evidence type="ECO:0000256" key="3">
    <source>
        <dbReference type="RuleBase" id="RU004075"/>
    </source>
</evidence>
<evidence type="ECO:0000313" key="7">
    <source>
        <dbReference type="Proteomes" id="UP000002027"/>
    </source>
</evidence>